<evidence type="ECO:0000313" key="16">
    <source>
        <dbReference type="EMBL" id="KAG0488995.1"/>
    </source>
</evidence>
<dbReference type="GO" id="GO:0061630">
    <property type="term" value="F:ubiquitin protein ligase activity"/>
    <property type="evidence" value="ECO:0007669"/>
    <property type="project" value="UniProtKB-EC"/>
</dbReference>
<evidence type="ECO:0000256" key="1">
    <source>
        <dbReference type="ARBA" id="ARBA00001798"/>
    </source>
</evidence>
<keyword evidence="10 13" id="KW-0863">Zinc-finger</keyword>
<dbReference type="EC" id="2.3.2.31" evidence="6"/>
<evidence type="ECO:0000256" key="3">
    <source>
        <dbReference type="ARBA" id="ARBA00003976"/>
    </source>
</evidence>
<dbReference type="CDD" id="cd16773">
    <property type="entry name" value="RING-HC_RBR_TRIAD1"/>
    <property type="match status" value="1"/>
</dbReference>
<evidence type="ECO:0000256" key="7">
    <source>
        <dbReference type="ARBA" id="ARBA00022679"/>
    </source>
</evidence>
<comment type="pathway">
    <text evidence="4">Protein modification; protein ubiquitination.</text>
</comment>
<dbReference type="Pfam" id="PF01485">
    <property type="entry name" value="IBR"/>
    <property type="match status" value="1"/>
</dbReference>
<comment type="function">
    <text evidence="3">Might act as an E3 ubiquitin-protein ligase, or as part of E3 complex, which accepts ubiquitin from specific E2 ubiquitin-conjugating enzymes and then transfers it to substrates.</text>
</comment>
<dbReference type="AlphaFoldDB" id="A0A835V9S0"/>
<dbReference type="InterPro" id="IPR048962">
    <property type="entry name" value="ARIH1-like_UBL"/>
</dbReference>
<dbReference type="SUPFAM" id="SSF57850">
    <property type="entry name" value="RING/U-box"/>
    <property type="match status" value="2"/>
</dbReference>
<feature type="domain" description="RING-type" evidence="14">
    <location>
        <begin position="132"/>
        <end position="180"/>
    </location>
</feature>
<evidence type="ECO:0000256" key="2">
    <source>
        <dbReference type="ARBA" id="ARBA00001947"/>
    </source>
</evidence>
<keyword evidence="7" id="KW-0808">Transferase</keyword>
<feature type="domain" description="RING-type" evidence="15">
    <location>
        <begin position="128"/>
        <end position="283"/>
    </location>
</feature>
<evidence type="ECO:0000256" key="4">
    <source>
        <dbReference type="ARBA" id="ARBA00004906"/>
    </source>
</evidence>
<evidence type="ECO:0000313" key="17">
    <source>
        <dbReference type="Proteomes" id="UP000636800"/>
    </source>
</evidence>
<dbReference type="GO" id="GO:0016567">
    <property type="term" value="P:protein ubiquitination"/>
    <property type="evidence" value="ECO:0007669"/>
    <property type="project" value="InterPro"/>
</dbReference>
<dbReference type="InterPro" id="IPR013083">
    <property type="entry name" value="Znf_RING/FYVE/PHD"/>
</dbReference>
<dbReference type="InterPro" id="IPR031127">
    <property type="entry name" value="E3_UB_ligase_RBR"/>
</dbReference>
<name>A0A835V9S0_VANPL</name>
<keyword evidence="11" id="KW-0833">Ubl conjugation pathway</keyword>
<evidence type="ECO:0000256" key="9">
    <source>
        <dbReference type="ARBA" id="ARBA00022737"/>
    </source>
</evidence>
<comment type="caution">
    <text evidence="16">The sequence shown here is derived from an EMBL/GenBank/DDBJ whole genome shotgun (WGS) entry which is preliminary data.</text>
</comment>
<accession>A0A835V9S0</accession>
<evidence type="ECO:0000256" key="13">
    <source>
        <dbReference type="PROSITE-ProRule" id="PRU00175"/>
    </source>
</evidence>
<dbReference type="Proteomes" id="UP000636800">
    <property type="component" value="Chromosome 3"/>
</dbReference>
<dbReference type="SMART" id="SM00647">
    <property type="entry name" value="IBR"/>
    <property type="match status" value="1"/>
</dbReference>
<evidence type="ECO:0000256" key="6">
    <source>
        <dbReference type="ARBA" id="ARBA00012251"/>
    </source>
</evidence>
<evidence type="ECO:0000256" key="10">
    <source>
        <dbReference type="ARBA" id="ARBA00022771"/>
    </source>
</evidence>
<dbReference type="InterPro" id="IPR018957">
    <property type="entry name" value="Znf_C3HC4_RING-type"/>
</dbReference>
<dbReference type="PROSITE" id="PS50089">
    <property type="entry name" value="ZF_RING_2"/>
    <property type="match status" value="1"/>
</dbReference>
<keyword evidence="8" id="KW-0479">Metal-binding</keyword>
<evidence type="ECO:0000256" key="5">
    <source>
        <dbReference type="ARBA" id="ARBA00005884"/>
    </source>
</evidence>
<proteinExistence type="inferred from homology"/>
<comment type="similarity">
    <text evidence="5">Belongs to the RBR family. Ariadne subfamily.</text>
</comment>
<dbReference type="InterPro" id="IPR002867">
    <property type="entry name" value="IBR_dom"/>
</dbReference>
<keyword evidence="12" id="KW-0862">Zinc</keyword>
<dbReference type="FunFam" id="3.30.40.10:FF:000019">
    <property type="entry name" value="RBR-type E3 ubiquitin transferase"/>
    <property type="match status" value="1"/>
</dbReference>
<dbReference type="CDD" id="cd20346">
    <property type="entry name" value="BRcat_RBR_ANKIB1"/>
    <property type="match status" value="1"/>
</dbReference>
<dbReference type="PANTHER" id="PTHR11685">
    <property type="entry name" value="RBR FAMILY RING FINGER AND IBR DOMAIN-CONTAINING"/>
    <property type="match status" value="1"/>
</dbReference>
<evidence type="ECO:0000256" key="12">
    <source>
        <dbReference type="ARBA" id="ARBA00022833"/>
    </source>
</evidence>
<gene>
    <name evidence="16" type="ORF">HPP92_007806</name>
</gene>
<reference evidence="16 17" key="1">
    <citation type="journal article" date="2020" name="Nat. Food">
        <title>A phased Vanilla planifolia genome enables genetic improvement of flavour and production.</title>
        <authorList>
            <person name="Hasing T."/>
            <person name="Tang H."/>
            <person name="Brym M."/>
            <person name="Khazi F."/>
            <person name="Huang T."/>
            <person name="Chambers A.H."/>
        </authorList>
    </citation>
    <scope>NUCLEOTIDE SEQUENCE [LARGE SCALE GENOMIC DNA]</scope>
    <source>
        <tissue evidence="16">Leaf</tissue>
    </source>
</reference>
<evidence type="ECO:0000259" key="15">
    <source>
        <dbReference type="PROSITE" id="PS51873"/>
    </source>
</evidence>
<protein>
    <recommendedName>
        <fullName evidence="6">RBR-type E3 ubiquitin transferase</fullName>
        <ecNumber evidence="6">2.3.2.31</ecNumber>
    </recommendedName>
</protein>
<evidence type="ECO:0000256" key="11">
    <source>
        <dbReference type="ARBA" id="ARBA00022786"/>
    </source>
</evidence>
<dbReference type="InterPro" id="IPR001841">
    <property type="entry name" value="Znf_RING"/>
</dbReference>
<sequence length="283" mass="32467">MADDVDSPSSSEVEGTEDRYFYLSDQEDDIAENVLQDLEDGQQEDCSWSVSSVITKESLLAAQKVDLRKVMELLALSEHNARTLLIHYRWDVERVFELLEQKGKDRLFSEAGLTIVENKMIDLSSCCDPFTCSICFEEVSPTAVTEMDCGHYYCNECWTEHFIVKINDGQSRRIRCMAPKCNAICDEAIVRSLVSTRHPDIADRFERFLLESYIEDNNKVKWCPSVPHCGNAIRVVGDIYCELECICGKQFCFSCLSEAHSPCSCIMWERWKKKCHDESETVN</sequence>
<dbReference type="Pfam" id="PF21235">
    <property type="entry name" value="UBA_ARI1"/>
    <property type="match status" value="1"/>
</dbReference>
<comment type="cofactor">
    <cofactor evidence="2">
        <name>Zn(2+)</name>
        <dbReference type="ChEBI" id="CHEBI:29105"/>
    </cofactor>
</comment>
<dbReference type="InterPro" id="IPR044066">
    <property type="entry name" value="TRIAD_supradom"/>
</dbReference>
<dbReference type="Gene3D" id="3.30.40.10">
    <property type="entry name" value="Zinc/RING finger domain, C3HC4 (zinc finger)"/>
    <property type="match status" value="1"/>
</dbReference>
<organism evidence="16 17">
    <name type="scientific">Vanilla planifolia</name>
    <name type="common">Vanilla</name>
    <dbReference type="NCBI Taxonomy" id="51239"/>
    <lineage>
        <taxon>Eukaryota</taxon>
        <taxon>Viridiplantae</taxon>
        <taxon>Streptophyta</taxon>
        <taxon>Embryophyta</taxon>
        <taxon>Tracheophyta</taxon>
        <taxon>Spermatophyta</taxon>
        <taxon>Magnoliopsida</taxon>
        <taxon>Liliopsida</taxon>
        <taxon>Asparagales</taxon>
        <taxon>Orchidaceae</taxon>
        <taxon>Vanilloideae</taxon>
        <taxon>Vanilleae</taxon>
        <taxon>Vanilla</taxon>
    </lineage>
</organism>
<keyword evidence="9" id="KW-0677">Repeat</keyword>
<dbReference type="Pfam" id="PF00097">
    <property type="entry name" value="zf-C3HC4"/>
    <property type="match status" value="1"/>
</dbReference>
<dbReference type="OrthoDB" id="1897642at2759"/>
<dbReference type="EMBL" id="JADCNL010000003">
    <property type="protein sequence ID" value="KAG0488995.1"/>
    <property type="molecule type" value="Genomic_DNA"/>
</dbReference>
<evidence type="ECO:0000256" key="8">
    <source>
        <dbReference type="ARBA" id="ARBA00022723"/>
    </source>
</evidence>
<keyword evidence="17" id="KW-1185">Reference proteome</keyword>
<evidence type="ECO:0000259" key="14">
    <source>
        <dbReference type="PROSITE" id="PS50089"/>
    </source>
</evidence>
<dbReference type="GO" id="GO:0008270">
    <property type="term" value="F:zinc ion binding"/>
    <property type="evidence" value="ECO:0007669"/>
    <property type="project" value="UniProtKB-KW"/>
</dbReference>
<comment type="catalytic activity">
    <reaction evidence="1">
        <text>[E2 ubiquitin-conjugating enzyme]-S-ubiquitinyl-L-cysteine + [acceptor protein]-L-lysine = [E2 ubiquitin-conjugating enzyme]-L-cysteine + [acceptor protein]-N(6)-ubiquitinyl-L-lysine.</text>
        <dbReference type="EC" id="2.3.2.31"/>
    </reaction>
</comment>
<dbReference type="PROSITE" id="PS51873">
    <property type="entry name" value="TRIAD"/>
    <property type="match status" value="1"/>
</dbReference>